<evidence type="ECO:0000256" key="3">
    <source>
        <dbReference type="ARBA" id="ARBA00022454"/>
    </source>
</evidence>
<name>A0A9P0MS87_NEZVI</name>
<evidence type="ECO:0000313" key="7">
    <source>
        <dbReference type="EMBL" id="CAH1405308.1"/>
    </source>
</evidence>
<evidence type="ECO:0000256" key="5">
    <source>
        <dbReference type="ARBA" id="ARBA00023254"/>
    </source>
</evidence>
<dbReference type="InterPro" id="IPR011011">
    <property type="entry name" value="Znf_FYVE_PHD"/>
</dbReference>
<dbReference type="EMBL" id="OV725082">
    <property type="protein sequence ID" value="CAH1405308.1"/>
    <property type="molecule type" value="Genomic_DNA"/>
</dbReference>
<evidence type="ECO:0000313" key="8">
    <source>
        <dbReference type="Proteomes" id="UP001152798"/>
    </source>
</evidence>
<dbReference type="InterPro" id="IPR036570">
    <property type="entry name" value="HORMA_dom_sf"/>
</dbReference>
<dbReference type="PROSITE" id="PS50815">
    <property type="entry name" value="HORMA"/>
    <property type="match status" value="1"/>
</dbReference>
<organism evidence="7 8">
    <name type="scientific">Nezara viridula</name>
    <name type="common">Southern green stink bug</name>
    <name type="synonym">Cimex viridulus</name>
    <dbReference type="NCBI Taxonomy" id="85310"/>
    <lineage>
        <taxon>Eukaryota</taxon>
        <taxon>Metazoa</taxon>
        <taxon>Ecdysozoa</taxon>
        <taxon>Arthropoda</taxon>
        <taxon>Hexapoda</taxon>
        <taxon>Insecta</taxon>
        <taxon>Pterygota</taxon>
        <taxon>Neoptera</taxon>
        <taxon>Paraneoptera</taxon>
        <taxon>Hemiptera</taxon>
        <taxon>Heteroptera</taxon>
        <taxon>Panheteroptera</taxon>
        <taxon>Pentatomomorpha</taxon>
        <taxon>Pentatomoidea</taxon>
        <taxon>Pentatomidae</taxon>
        <taxon>Pentatominae</taxon>
        <taxon>Nezara</taxon>
    </lineage>
</organism>
<dbReference type="Pfam" id="PF02301">
    <property type="entry name" value="HORMA"/>
    <property type="match status" value="1"/>
</dbReference>
<keyword evidence="4" id="KW-0539">Nucleus</keyword>
<dbReference type="PANTHER" id="PTHR48225:SF7">
    <property type="entry name" value="MEIOSIS-SPECIFIC PROTEIN HOP1"/>
    <property type="match status" value="1"/>
</dbReference>
<dbReference type="GO" id="GO:0005694">
    <property type="term" value="C:chromosome"/>
    <property type="evidence" value="ECO:0007669"/>
    <property type="project" value="UniProtKB-SubCell"/>
</dbReference>
<feature type="domain" description="HORMA" evidence="6">
    <location>
        <begin position="29"/>
        <end position="226"/>
    </location>
</feature>
<dbReference type="Proteomes" id="UP001152798">
    <property type="component" value="Chromosome 6"/>
</dbReference>
<evidence type="ECO:0000259" key="6">
    <source>
        <dbReference type="PROSITE" id="PS50815"/>
    </source>
</evidence>
<keyword evidence="3" id="KW-0158">Chromosome</keyword>
<accession>A0A9P0MS87</accession>
<dbReference type="InterPro" id="IPR003511">
    <property type="entry name" value="HORMA_dom"/>
</dbReference>
<comment type="subcellular location">
    <subcellularLocation>
        <location evidence="2">Chromosome</location>
    </subcellularLocation>
    <subcellularLocation>
        <location evidence="1">Nucleus</location>
    </subcellularLocation>
</comment>
<sequence>MATEQLQLVKQTHSSGLQEVFNQDVTTVKGSLVFVKQFTALSFSIISYMRSIFPEIAYAEKDFDNVKVKILAGNYECKDAYLMTKWIKSAFDALDNSYMRELVLEILTPEDFLLEYYAVEYKYTKEGPTCSLSSNTKTTLDFDRLGFENSTKKLINNLLTITENLEPLPQKYKLQLRINYYDDATPLHYKPKFFSHAKPNDLQLEKLKKQSIGSIESPHHSISIYSGSALMALDDSQQSFFSQSELEDGRLPEIEKSKEIPVKDFPKKVKKITKFAESDDIKQNSLLYHTDSQQNVFIQPDTDNGRVPKIEKSKEIPVKSNLEKTSKLTEFAKIGAESGDTRGKDIEVDNSKSYSNWTWSLDKNASQEDDTILTSGKSNSSKEQLCCICTQEFKEDNTFKCQHCESLHHLVCYKISSFGKIPENGCCYACAKLDCNLECTDLTLMKYKQRQAKHLAIYRQVLYRCHGMKNITIKYLEILSASPDMAQEILKKLMQENFIKCQNKTKGLYKINKVKLGHFFKTYFST</sequence>
<protein>
    <recommendedName>
        <fullName evidence="6">HORMA domain-containing protein</fullName>
    </recommendedName>
</protein>
<dbReference type="GO" id="GO:0051321">
    <property type="term" value="P:meiotic cell cycle"/>
    <property type="evidence" value="ECO:0007669"/>
    <property type="project" value="UniProtKB-KW"/>
</dbReference>
<reference evidence="7" key="1">
    <citation type="submission" date="2022-01" db="EMBL/GenBank/DDBJ databases">
        <authorList>
            <person name="King R."/>
        </authorList>
    </citation>
    <scope>NUCLEOTIDE SEQUENCE</scope>
</reference>
<dbReference type="PANTHER" id="PTHR48225">
    <property type="entry name" value="HORMA DOMAIN-CONTAINING PROTEIN 1"/>
    <property type="match status" value="1"/>
</dbReference>
<proteinExistence type="predicted"/>
<dbReference type="Gene3D" id="3.30.900.10">
    <property type="entry name" value="HORMA domain"/>
    <property type="match status" value="1"/>
</dbReference>
<evidence type="ECO:0000256" key="2">
    <source>
        <dbReference type="ARBA" id="ARBA00004286"/>
    </source>
</evidence>
<dbReference type="GO" id="GO:0005634">
    <property type="term" value="C:nucleus"/>
    <property type="evidence" value="ECO:0007669"/>
    <property type="project" value="UniProtKB-SubCell"/>
</dbReference>
<dbReference type="SUPFAM" id="SSF56019">
    <property type="entry name" value="The spindle assembly checkpoint protein mad2"/>
    <property type="match status" value="1"/>
</dbReference>
<gene>
    <name evidence="7" type="ORF">NEZAVI_LOCUS13544</name>
</gene>
<keyword evidence="8" id="KW-1185">Reference proteome</keyword>
<evidence type="ECO:0000256" key="4">
    <source>
        <dbReference type="ARBA" id="ARBA00023242"/>
    </source>
</evidence>
<dbReference type="InterPro" id="IPR051294">
    <property type="entry name" value="HORMA_MeioticProgression"/>
</dbReference>
<keyword evidence="5" id="KW-0469">Meiosis</keyword>
<dbReference type="SUPFAM" id="SSF57903">
    <property type="entry name" value="FYVE/PHD zinc finger"/>
    <property type="match status" value="1"/>
</dbReference>
<evidence type="ECO:0000256" key="1">
    <source>
        <dbReference type="ARBA" id="ARBA00004123"/>
    </source>
</evidence>
<dbReference type="AlphaFoldDB" id="A0A9P0MS87"/>
<dbReference type="OrthoDB" id="6611615at2759"/>